<name>A0A4Y9L918_9BRAD</name>
<gene>
    <name evidence="8" type="ORF">E4K66_10845</name>
</gene>
<dbReference type="EMBL" id="SPQU01000004">
    <property type="protein sequence ID" value="TFV40088.1"/>
    <property type="molecule type" value="Genomic_DNA"/>
</dbReference>
<evidence type="ECO:0000256" key="2">
    <source>
        <dbReference type="ARBA" id="ARBA00022448"/>
    </source>
</evidence>
<evidence type="ECO:0000313" key="9">
    <source>
        <dbReference type="Proteomes" id="UP000298225"/>
    </source>
</evidence>
<keyword evidence="5" id="KW-0029">Amino-acid transport</keyword>
<keyword evidence="2" id="KW-0813">Transport</keyword>
<dbReference type="PROSITE" id="PS50893">
    <property type="entry name" value="ABC_TRANSPORTER_2"/>
    <property type="match status" value="1"/>
</dbReference>
<keyword evidence="9" id="KW-1185">Reference proteome</keyword>
<dbReference type="GO" id="GO:0016887">
    <property type="term" value="F:ATP hydrolysis activity"/>
    <property type="evidence" value="ECO:0007669"/>
    <property type="project" value="InterPro"/>
</dbReference>
<keyword evidence="4 8" id="KW-0067">ATP-binding</keyword>
<dbReference type="InterPro" id="IPR003439">
    <property type="entry name" value="ABC_transporter-like_ATP-bd"/>
</dbReference>
<evidence type="ECO:0000259" key="7">
    <source>
        <dbReference type="PROSITE" id="PS50893"/>
    </source>
</evidence>
<evidence type="ECO:0000256" key="6">
    <source>
        <dbReference type="ARBA" id="ARBA00024722"/>
    </source>
</evidence>
<dbReference type="InterPro" id="IPR052156">
    <property type="entry name" value="BCAA_Transport_ATP-bd_LivF"/>
</dbReference>
<dbReference type="AlphaFoldDB" id="A0A4Y9L918"/>
<dbReference type="GO" id="GO:0005524">
    <property type="term" value="F:ATP binding"/>
    <property type="evidence" value="ECO:0007669"/>
    <property type="project" value="UniProtKB-KW"/>
</dbReference>
<keyword evidence="3" id="KW-0547">Nucleotide-binding</keyword>
<comment type="caution">
    <text evidence="8">The sequence shown here is derived from an EMBL/GenBank/DDBJ whole genome shotgun (WGS) entry which is preliminary data.</text>
</comment>
<dbReference type="GO" id="GO:0015658">
    <property type="term" value="F:branched-chain amino acid transmembrane transporter activity"/>
    <property type="evidence" value="ECO:0007669"/>
    <property type="project" value="TreeGrafter"/>
</dbReference>
<evidence type="ECO:0000256" key="1">
    <source>
        <dbReference type="ARBA" id="ARBA00005417"/>
    </source>
</evidence>
<dbReference type="PANTHER" id="PTHR43820">
    <property type="entry name" value="HIGH-AFFINITY BRANCHED-CHAIN AMINO ACID TRANSPORT ATP-BINDING PROTEIN LIVF"/>
    <property type="match status" value="1"/>
</dbReference>
<evidence type="ECO:0000256" key="3">
    <source>
        <dbReference type="ARBA" id="ARBA00022741"/>
    </source>
</evidence>
<dbReference type="PROSITE" id="PS00211">
    <property type="entry name" value="ABC_TRANSPORTER_1"/>
    <property type="match status" value="1"/>
</dbReference>
<dbReference type="CDD" id="cd03224">
    <property type="entry name" value="ABC_TM1139_LivF_branched"/>
    <property type="match status" value="1"/>
</dbReference>
<dbReference type="Proteomes" id="UP000298225">
    <property type="component" value="Unassembled WGS sequence"/>
</dbReference>
<dbReference type="InterPro" id="IPR017871">
    <property type="entry name" value="ABC_transporter-like_CS"/>
</dbReference>
<dbReference type="InterPro" id="IPR027417">
    <property type="entry name" value="P-loop_NTPase"/>
</dbReference>
<organism evidence="8 9">
    <name type="scientific">Bradyrhizobium frederickii</name>
    <dbReference type="NCBI Taxonomy" id="2560054"/>
    <lineage>
        <taxon>Bacteria</taxon>
        <taxon>Pseudomonadati</taxon>
        <taxon>Pseudomonadota</taxon>
        <taxon>Alphaproteobacteria</taxon>
        <taxon>Hyphomicrobiales</taxon>
        <taxon>Nitrobacteraceae</taxon>
        <taxon>Bradyrhizobium</taxon>
    </lineage>
</organism>
<dbReference type="PANTHER" id="PTHR43820:SF2">
    <property type="entry name" value="ABC TRANSPORTER ATP-BINDING PROTEIN"/>
    <property type="match status" value="1"/>
</dbReference>
<feature type="domain" description="ABC transporter" evidence="7">
    <location>
        <begin position="6"/>
        <end position="237"/>
    </location>
</feature>
<protein>
    <submittedName>
        <fullName evidence="8">ABC transporter ATP-binding protein</fullName>
    </submittedName>
</protein>
<dbReference type="Gene3D" id="3.40.50.300">
    <property type="entry name" value="P-loop containing nucleotide triphosphate hydrolases"/>
    <property type="match status" value="1"/>
</dbReference>
<dbReference type="InterPro" id="IPR003593">
    <property type="entry name" value="AAA+_ATPase"/>
</dbReference>
<reference evidence="8 9" key="1">
    <citation type="submission" date="2019-03" db="EMBL/GenBank/DDBJ databases">
        <title>Bradyrhizobium strains diversity isolated from Chamaecrista fasciculata.</title>
        <authorList>
            <person name="Urquiaga M.C.O."/>
            <person name="Hungria M."/>
            <person name="Delamuta J.R.M."/>
        </authorList>
    </citation>
    <scope>NUCLEOTIDE SEQUENCE [LARGE SCALE GENOMIC DNA]</scope>
    <source>
        <strain evidence="8 9">CNPSo 3424</strain>
    </source>
</reference>
<evidence type="ECO:0000256" key="5">
    <source>
        <dbReference type="ARBA" id="ARBA00022970"/>
    </source>
</evidence>
<dbReference type="OrthoDB" id="9776369at2"/>
<evidence type="ECO:0000313" key="8">
    <source>
        <dbReference type="EMBL" id="TFV40088.1"/>
    </source>
</evidence>
<comment type="function">
    <text evidence="6">Involved in beta-(1--&gt;2)glucan export. Transmembrane domains (TMD) form a pore in the inner membrane and the ATP-binding domain (NBD) is responsible for energy generation.</text>
</comment>
<comment type="similarity">
    <text evidence="1">Belongs to the ABC transporter superfamily.</text>
</comment>
<proteinExistence type="inferred from homology"/>
<accession>A0A4Y9L918</accession>
<evidence type="ECO:0000256" key="4">
    <source>
        <dbReference type="ARBA" id="ARBA00022840"/>
    </source>
</evidence>
<dbReference type="GO" id="GO:0015807">
    <property type="term" value="P:L-amino acid transport"/>
    <property type="evidence" value="ECO:0007669"/>
    <property type="project" value="TreeGrafter"/>
</dbReference>
<dbReference type="RefSeq" id="WP_126257234.1">
    <property type="nucleotide sequence ID" value="NZ_SPQU01000004.1"/>
</dbReference>
<dbReference type="SUPFAM" id="SSF52540">
    <property type="entry name" value="P-loop containing nucleoside triphosphate hydrolases"/>
    <property type="match status" value="1"/>
</dbReference>
<sequence>MADTLLDVDGIETCYGLSQVLFGLSLSIKPGEMVSLMGRNGMGKTTTIRSIMGLTPARAGAIRFAGAEVRQLPSYRIAKLGVGLVPEGRQIFPNLTVRENLVAAAADRFGSPNPWTLPAIYVLFPRLAERATNMGNQLSGGEQQMLAIGRALMTNPKLLILDEATEGLAPLIREEIWHCLSLLKSRGQSILVVDKNVDHLARICDRHYIIERGKTVWSGTSDELLAEPDLQHKYLGI</sequence>
<dbReference type="Pfam" id="PF00005">
    <property type="entry name" value="ABC_tran"/>
    <property type="match status" value="1"/>
</dbReference>
<dbReference type="SMART" id="SM00382">
    <property type="entry name" value="AAA"/>
    <property type="match status" value="1"/>
</dbReference>